<protein>
    <submittedName>
        <fullName evidence="2">Uncharacterized protein</fullName>
    </submittedName>
</protein>
<dbReference type="Proteomes" id="UP000184608">
    <property type="component" value="Unassembled WGS sequence"/>
</dbReference>
<dbReference type="EMBL" id="FQXZ01000005">
    <property type="protein sequence ID" value="SHH76278.1"/>
    <property type="molecule type" value="Genomic_DNA"/>
</dbReference>
<reference evidence="2 3" key="1">
    <citation type="submission" date="2016-11" db="EMBL/GenBank/DDBJ databases">
        <authorList>
            <person name="Jaros S."/>
            <person name="Januszkiewicz K."/>
            <person name="Wedrychowicz H."/>
        </authorList>
    </citation>
    <scope>NUCLEOTIDE SEQUENCE [LARGE SCALE GENOMIC DNA]</scope>
    <source>
        <strain evidence="2 3">CECT 7868</strain>
    </source>
</reference>
<name>A0A1M5VM84_9VIBR</name>
<proteinExistence type="predicted"/>
<evidence type="ECO:0000256" key="1">
    <source>
        <dbReference type="SAM" id="MobiDB-lite"/>
    </source>
</evidence>
<gene>
    <name evidence="2" type="ORF">VA7868_00439</name>
</gene>
<dbReference type="OrthoDB" id="5889174at2"/>
<dbReference type="STRING" id="1216006.VA7868_00439"/>
<dbReference type="RefSeq" id="WP_073602202.1">
    <property type="nucleotide sequence ID" value="NZ_FQXZ01000005.1"/>
</dbReference>
<dbReference type="AlphaFoldDB" id="A0A1M5VM84"/>
<feature type="compositionally biased region" description="Basic and acidic residues" evidence="1">
    <location>
        <begin position="108"/>
        <end position="119"/>
    </location>
</feature>
<keyword evidence="3" id="KW-1185">Reference proteome</keyword>
<sequence>MGAGQDHSPEPGQGDIKKDREQTANIADKSLAQSGALAVQDAANSYRDMNTLLTTASGVALANFIETGDAQYLKALDTINHQAQASKNNFIDLYMQVNQARQGNQKNSDLDKAAKKEDGNPAETGTVVKD</sequence>
<accession>A0A1M5VM84</accession>
<evidence type="ECO:0000313" key="3">
    <source>
        <dbReference type="Proteomes" id="UP000184608"/>
    </source>
</evidence>
<evidence type="ECO:0000313" key="2">
    <source>
        <dbReference type="EMBL" id="SHH76278.1"/>
    </source>
</evidence>
<feature type="region of interest" description="Disordered" evidence="1">
    <location>
        <begin position="1"/>
        <end position="21"/>
    </location>
</feature>
<organism evidence="2 3">
    <name type="scientific">Vibrio aerogenes CECT 7868</name>
    <dbReference type="NCBI Taxonomy" id="1216006"/>
    <lineage>
        <taxon>Bacteria</taxon>
        <taxon>Pseudomonadati</taxon>
        <taxon>Pseudomonadota</taxon>
        <taxon>Gammaproteobacteria</taxon>
        <taxon>Vibrionales</taxon>
        <taxon>Vibrionaceae</taxon>
        <taxon>Vibrio</taxon>
    </lineage>
</organism>
<feature type="region of interest" description="Disordered" evidence="1">
    <location>
        <begin position="102"/>
        <end position="130"/>
    </location>
</feature>